<dbReference type="EMBL" id="LR008815">
    <property type="protein sequence ID" value="SVE78434.1"/>
    <property type="molecule type" value="mRNA"/>
</dbReference>
<feature type="transmembrane region" description="Helical" evidence="1">
    <location>
        <begin position="395"/>
        <end position="413"/>
    </location>
</feature>
<sequence length="425" mass="48213">MDLAVPGIVICILNRRCIVVDVKKPNMIIKLMLREFSTVISKDVGYSTCNRIILFPIFIKDELVQNAQQHKNTPKGSNGFHVSWITMKEMASFSSIVVLLFFFKIHVIQGYYYDKGIVQTITKCPGYYCGRYQIPGDNETSLWSSCGPCPTGSRVNSTWACTECTSSPTAYDWMYLCFMVVIGLLAQWYSIDTMLPNSQFSWKTFGTHFSALIETCLSACITLLVHEPLGSLQLRSCTVKHLSDWYTILHNPNPNYEEVLHCAQEAVYPLYSIVFVHYGLSVFMLFFVRPWANKALQNRGHVASRPIYAALYLYPILALIHGIMAGLIYYAFPSIIILLSLMSHAFHFASRTDQSWRALLYETVSCIHNLVVVIGHWVLHGFGLVALTLWLQPELLAAILTLVPLPTFLYIVLSRFTDPGKFHSD</sequence>
<dbReference type="GO" id="GO:0016020">
    <property type="term" value="C:membrane"/>
    <property type="evidence" value="ECO:0007669"/>
    <property type="project" value="InterPro"/>
</dbReference>
<feature type="transmembrane region" description="Helical" evidence="1">
    <location>
        <begin position="173"/>
        <end position="191"/>
    </location>
</feature>
<feature type="transmembrane region" description="Helical" evidence="1">
    <location>
        <begin position="307"/>
        <end position="324"/>
    </location>
</feature>
<feature type="transmembrane region" description="Helical" evidence="1">
    <location>
        <begin position="203"/>
        <end position="225"/>
    </location>
</feature>
<dbReference type="InterPro" id="IPR008485">
    <property type="entry name" value="JAMP"/>
</dbReference>
<dbReference type="Pfam" id="PF05571">
    <property type="entry name" value="JAMP"/>
    <property type="match status" value="1"/>
</dbReference>
<proteinExistence type="evidence at transcript level"/>
<dbReference type="GO" id="GO:0036503">
    <property type="term" value="P:ERAD pathway"/>
    <property type="evidence" value="ECO:0007669"/>
    <property type="project" value="TreeGrafter"/>
</dbReference>
<reference evidence="2" key="1">
    <citation type="submission" date="2018-08" db="EMBL/GenBank/DDBJ databases">
        <authorList>
            <person name="Cornetti L."/>
        </authorList>
    </citation>
    <scope>NUCLEOTIDE SEQUENCE</scope>
    <source>
        <strain evidence="2">US-MO</strain>
    </source>
</reference>
<feature type="transmembrane region" description="Helical" evidence="1">
    <location>
        <begin position="266"/>
        <end position="287"/>
    </location>
</feature>
<protein>
    <submittedName>
        <fullName evidence="2">EOG090X0BGA</fullName>
    </submittedName>
</protein>
<evidence type="ECO:0000256" key="1">
    <source>
        <dbReference type="SAM" id="Phobius"/>
    </source>
</evidence>
<dbReference type="PANTHER" id="PTHR12740:SF4">
    <property type="entry name" value="JNK1_MAPK8-ASSOCIATED MEMBRANE PROTEIN"/>
    <property type="match status" value="1"/>
</dbReference>
<keyword evidence="1" id="KW-1133">Transmembrane helix</keyword>
<keyword evidence="1" id="KW-0472">Membrane</keyword>
<feature type="transmembrane region" description="Helical" evidence="1">
    <location>
        <begin position="370"/>
        <end position="389"/>
    </location>
</feature>
<organism evidence="2">
    <name type="scientific">Daphnia lumholtzi</name>
    <dbReference type="NCBI Taxonomy" id="42856"/>
    <lineage>
        <taxon>Eukaryota</taxon>
        <taxon>Metazoa</taxon>
        <taxon>Ecdysozoa</taxon>
        <taxon>Arthropoda</taxon>
        <taxon>Crustacea</taxon>
        <taxon>Branchiopoda</taxon>
        <taxon>Diplostraca</taxon>
        <taxon>Cladocera</taxon>
        <taxon>Anomopoda</taxon>
        <taxon>Daphniidae</taxon>
        <taxon>Daphnia</taxon>
    </lineage>
</organism>
<keyword evidence="1" id="KW-0812">Transmembrane</keyword>
<evidence type="ECO:0000313" key="2">
    <source>
        <dbReference type="EMBL" id="SVE78434.1"/>
    </source>
</evidence>
<dbReference type="GO" id="GO:0006986">
    <property type="term" value="P:response to unfolded protein"/>
    <property type="evidence" value="ECO:0007669"/>
    <property type="project" value="InterPro"/>
</dbReference>
<accession>A0A4Y7MCM9</accession>
<gene>
    <name evidence="2" type="primary">EOG090X0BGA</name>
</gene>
<feature type="transmembrane region" description="Helical" evidence="1">
    <location>
        <begin position="93"/>
        <end position="113"/>
    </location>
</feature>
<dbReference type="GO" id="GO:0031625">
    <property type="term" value="F:ubiquitin protein ligase binding"/>
    <property type="evidence" value="ECO:0007669"/>
    <property type="project" value="TreeGrafter"/>
</dbReference>
<feature type="transmembrane region" description="Helical" evidence="1">
    <location>
        <begin position="330"/>
        <end position="349"/>
    </location>
</feature>
<name>A0A4Y7MCM9_9CRUS</name>
<dbReference type="AlphaFoldDB" id="A0A4Y7MCM9"/>
<dbReference type="PANTHER" id="PTHR12740">
    <property type="entry name" value="JNK1/MAPK8-ASSOCIATED MEMBRANE PROTEIN"/>
    <property type="match status" value="1"/>
</dbReference>